<organism evidence="2 3">
    <name type="scientific">Dentipellis fragilis</name>
    <dbReference type="NCBI Taxonomy" id="205917"/>
    <lineage>
        <taxon>Eukaryota</taxon>
        <taxon>Fungi</taxon>
        <taxon>Dikarya</taxon>
        <taxon>Basidiomycota</taxon>
        <taxon>Agaricomycotina</taxon>
        <taxon>Agaricomycetes</taxon>
        <taxon>Russulales</taxon>
        <taxon>Hericiaceae</taxon>
        <taxon>Dentipellis</taxon>
    </lineage>
</organism>
<comment type="caution">
    <text evidence="2">The sequence shown here is derived from an EMBL/GenBank/DDBJ whole genome shotgun (WGS) entry which is preliminary data.</text>
</comment>
<dbReference type="PANTHER" id="PTHR11803:SF39">
    <property type="entry name" value="2-IMINOBUTANOATE_2-IMINOPROPANOATE DEAMINASE"/>
    <property type="match status" value="1"/>
</dbReference>
<sequence>MLPVTRLIAPLLQTARTPRPNTLSVSRALSFRTMSSVTTHPSLTKVSTPNAPAAIGPYSQAIVAHPLVFISGCLGFDLKTAQFVPGGVEEQAKQALQNLKAVVESSGSEVGKVVKTTVFLKSMDDFAAVNKIYEAFFGEHKPARSAVEVARLPRDGLVEIEAIATLA</sequence>
<accession>A0A4Y9YN06</accession>
<keyword evidence="3" id="KW-1185">Reference proteome</keyword>
<dbReference type="SUPFAM" id="SSF55298">
    <property type="entry name" value="YjgF-like"/>
    <property type="match status" value="1"/>
</dbReference>
<dbReference type="InterPro" id="IPR035959">
    <property type="entry name" value="RutC-like_sf"/>
</dbReference>
<dbReference type="GO" id="GO:0019239">
    <property type="term" value="F:deaminase activity"/>
    <property type="evidence" value="ECO:0007669"/>
    <property type="project" value="TreeGrafter"/>
</dbReference>
<dbReference type="STRING" id="205917.A0A4Y9YN06"/>
<evidence type="ECO:0000313" key="2">
    <source>
        <dbReference type="EMBL" id="TFY63512.1"/>
    </source>
</evidence>
<evidence type="ECO:0000313" key="3">
    <source>
        <dbReference type="Proteomes" id="UP000298327"/>
    </source>
</evidence>
<dbReference type="Pfam" id="PF01042">
    <property type="entry name" value="Ribonuc_L-PSP"/>
    <property type="match status" value="1"/>
</dbReference>
<dbReference type="InterPro" id="IPR006056">
    <property type="entry name" value="RidA"/>
</dbReference>
<gene>
    <name evidence="2" type="ORF">EVG20_g6283</name>
</gene>
<name>A0A4Y9YN06_9AGAM</name>
<dbReference type="PROSITE" id="PS01094">
    <property type="entry name" value="UPF0076"/>
    <property type="match status" value="1"/>
</dbReference>
<dbReference type="OrthoDB" id="309640at2759"/>
<dbReference type="FunFam" id="3.30.1330.40:FF:000001">
    <property type="entry name" value="L-PSP family endoribonuclease"/>
    <property type="match status" value="1"/>
</dbReference>
<protein>
    <recommendedName>
        <fullName evidence="4">YjgF-like protein</fullName>
    </recommendedName>
</protein>
<dbReference type="NCBIfam" id="TIGR00004">
    <property type="entry name" value="Rid family detoxifying hydrolase"/>
    <property type="match status" value="1"/>
</dbReference>
<dbReference type="GO" id="GO:0005829">
    <property type="term" value="C:cytosol"/>
    <property type="evidence" value="ECO:0007669"/>
    <property type="project" value="TreeGrafter"/>
</dbReference>
<reference evidence="2 3" key="1">
    <citation type="submission" date="2019-02" db="EMBL/GenBank/DDBJ databases">
        <title>Genome sequencing of the rare red list fungi Dentipellis fragilis.</title>
        <authorList>
            <person name="Buettner E."/>
            <person name="Kellner H."/>
        </authorList>
    </citation>
    <scope>NUCLEOTIDE SEQUENCE [LARGE SCALE GENOMIC DNA]</scope>
    <source>
        <strain evidence="2 3">DSM 105465</strain>
    </source>
</reference>
<evidence type="ECO:0000256" key="1">
    <source>
        <dbReference type="ARBA" id="ARBA00010552"/>
    </source>
</evidence>
<dbReference type="InterPro" id="IPR019897">
    <property type="entry name" value="RidA_CS"/>
</dbReference>
<proteinExistence type="inferred from homology"/>
<comment type="similarity">
    <text evidence="1">Belongs to the RutC family.</text>
</comment>
<dbReference type="InterPro" id="IPR006175">
    <property type="entry name" value="YjgF/YER057c/UK114"/>
</dbReference>
<dbReference type="Proteomes" id="UP000298327">
    <property type="component" value="Unassembled WGS sequence"/>
</dbReference>
<dbReference type="CDD" id="cd00448">
    <property type="entry name" value="YjgF_YER057c_UK114_family"/>
    <property type="match status" value="1"/>
</dbReference>
<dbReference type="PANTHER" id="PTHR11803">
    <property type="entry name" value="2-IMINOBUTANOATE/2-IMINOPROPANOATE DEAMINASE RIDA"/>
    <property type="match status" value="1"/>
</dbReference>
<dbReference type="EMBL" id="SEOQ01000412">
    <property type="protein sequence ID" value="TFY63512.1"/>
    <property type="molecule type" value="Genomic_DNA"/>
</dbReference>
<evidence type="ECO:0008006" key="4">
    <source>
        <dbReference type="Google" id="ProtNLM"/>
    </source>
</evidence>
<dbReference type="Gene3D" id="3.30.1330.40">
    <property type="entry name" value="RutC-like"/>
    <property type="match status" value="1"/>
</dbReference>
<dbReference type="AlphaFoldDB" id="A0A4Y9YN06"/>
<dbReference type="GO" id="GO:0005739">
    <property type="term" value="C:mitochondrion"/>
    <property type="evidence" value="ECO:0007669"/>
    <property type="project" value="TreeGrafter"/>
</dbReference>